<protein>
    <recommendedName>
        <fullName evidence="3">Thioesterase</fullName>
    </recommendedName>
</protein>
<proteinExistence type="predicted"/>
<reference evidence="1 2" key="1">
    <citation type="journal article" date="2019" name="Int. J. Syst. Evol. Microbiol.">
        <title>The Global Catalogue of Microorganisms (GCM) 10K type strain sequencing project: providing services to taxonomists for standard genome sequencing and annotation.</title>
        <authorList>
            <consortium name="The Broad Institute Genomics Platform"/>
            <consortium name="The Broad Institute Genome Sequencing Center for Infectious Disease"/>
            <person name="Wu L."/>
            <person name="Ma J."/>
        </authorList>
    </citation>
    <scope>NUCLEOTIDE SEQUENCE [LARGE SCALE GENOMIC DNA]</scope>
    <source>
        <strain evidence="1 2">JCM 15749</strain>
    </source>
</reference>
<organism evidence="1 2">
    <name type="scientific">Aeromicrobium halocynthiae</name>
    <dbReference type="NCBI Taxonomy" id="560557"/>
    <lineage>
        <taxon>Bacteria</taxon>
        <taxon>Bacillati</taxon>
        <taxon>Actinomycetota</taxon>
        <taxon>Actinomycetes</taxon>
        <taxon>Propionibacteriales</taxon>
        <taxon>Nocardioidaceae</taxon>
        <taxon>Aeromicrobium</taxon>
    </lineage>
</organism>
<dbReference type="Proteomes" id="UP001501480">
    <property type="component" value="Unassembled WGS sequence"/>
</dbReference>
<evidence type="ECO:0000313" key="1">
    <source>
        <dbReference type="EMBL" id="GAA2074758.1"/>
    </source>
</evidence>
<dbReference type="InterPro" id="IPR029069">
    <property type="entry name" value="HotDog_dom_sf"/>
</dbReference>
<dbReference type="Pfam" id="PF13279">
    <property type="entry name" value="4HBT_2"/>
    <property type="match status" value="1"/>
</dbReference>
<dbReference type="Gene3D" id="3.10.129.10">
    <property type="entry name" value="Hotdog Thioesterase"/>
    <property type="match status" value="1"/>
</dbReference>
<dbReference type="EMBL" id="BAAAPY010000003">
    <property type="protein sequence ID" value="GAA2074758.1"/>
    <property type="molecule type" value="Genomic_DNA"/>
</dbReference>
<dbReference type="SUPFAM" id="SSF54637">
    <property type="entry name" value="Thioesterase/thiol ester dehydrase-isomerase"/>
    <property type="match status" value="1"/>
</dbReference>
<evidence type="ECO:0000313" key="2">
    <source>
        <dbReference type="Proteomes" id="UP001501480"/>
    </source>
</evidence>
<keyword evidence="2" id="KW-1185">Reference proteome</keyword>
<accession>A0ABN2VW11</accession>
<dbReference type="RefSeq" id="WP_344325894.1">
    <property type="nucleotide sequence ID" value="NZ_BAAAPY010000003.1"/>
</dbReference>
<gene>
    <name evidence="1" type="ORF">GCM10009821_12070</name>
</gene>
<comment type="caution">
    <text evidence="1">The sequence shown here is derived from an EMBL/GenBank/DDBJ whole genome shotgun (WGS) entry which is preliminary data.</text>
</comment>
<dbReference type="CDD" id="cd00586">
    <property type="entry name" value="4HBT"/>
    <property type="match status" value="1"/>
</dbReference>
<name>A0ABN2VW11_9ACTN</name>
<evidence type="ECO:0008006" key="3">
    <source>
        <dbReference type="Google" id="ProtNLM"/>
    </source>
</evidence>
<sequence length="169" mass="18891">MNGSTYPTRADLEALGTVLLRTASPTFEDENGHVNVRHHFGLLMEGTEAAFRDLGLTPDWIERTGQSTFSIAHHLQFHSEILVGHELSLHHRILGRSGKVIHAMAILFNVTNDRVASTAEYVEAYVDLETRRTTAMPAELTDAIDARLREQGSLAWDLPRSHELATSRH</sequence>